<dbReference type="Proteomes" id="UP000639396">
    <property type="component" value="Unassembled WGS sequence"/>
</dbReference>
<accession>A0A927H1D5</accession>
<comment type="caution">
    <text evidence="1">The sequence shown here is derived from an EMBL/GenBank/DDBJ whole genome shotgun (WGS) entry which is preliminary data.</text>
</comment>
<organism evidence="1 2">
    <name type="scientific">Paenibacillus oceani</name>
    <dbReference type="NCBI Taxonomy" id="2772510"/>
    <lineage>
        <taxon>Bacteria</taxon>
        <taxon>Bacillati</taxon>
        <taxon>Bacillota</taxon>
        <taxon>Bacilli</taxon>
        <taxon>Bacillales</taxon>
        <taxon>Paenibacillaceae</taxon>
        <taxon>Paenibacillus</taxon>
    </lineage>
</organism>
<evidence type="ECO:0000313" key="1">
    <source>
        <dbReference type="EMBL" id="MBD2865051.1"/>
    </source>
</evidence>
<proteinExistence type="predicted"/>
<gene>
    <name evidence="1" type="ORF">IDH45_24020</name>
</gene>
<evidence type="ECO:0000313" key="2">
    <source>
        <dbReference type="Proteomes" id="UP000639396"/>
    </source>
</evidence>
<sequence length="129" mass="14571">MIVLSVSLSPVLADELLVEVLSPVVEVLGPALDVASVSDVLFDPALRVFVLLTEAVKVVPVELFIRFFKVFVRGFLLHRRFLLFFSAYRRSQVIFSFFSPTISFFCFFDGLPCLYARSDFSSLTSSFEI</sequence>
<reference evidence="1" key="1">
    <citation type="submission" date="2020-09" db="EMBL/GenBank/DDBJ databases">
        <title>A novel bacterium of genus Paenibacillus, isolated from South China Sea.</title>
        <authorList>
            <person name="Huang H."/>
            <person name="Mo K."/>
            <person name="Hu Y."/>
        </authorList>
    </citation>
    <scope>NUCLEOTIDE SEQUENCE</scope>
    <source>
        <strain evidence="1">IB182363</strain>
    </source>
</reference>
<dbReference type="AlphaFoldDB" id="A0A927H1D5"/>
<dbReference type="RefSeq" id="WP_190930674.1">
    <property type="nucleotide sequence ID" value="NZ_JACXJA010000037.1"/>
</dbReference>
<name>A0A927H1D5_9BACL</name>
<keyword evidence="2" id="KW-1185">Reference proteome</keyword>
<dbReference type="EMBL" id="JACXJA010000037">
    <property type="protein sequence ID" value="MBD2865051.1"/>
    <property type="molecule type" value="Genomic_DNA"/>
</dbReference>
<protein>
    <submittedName>
        <fullName evidence="1">Uncharacterized protein</fullName>
    </submittedName>
</protein>